<keyword evidence="8 17" id="KW-0106">Calcium</keyword>
<dbReference type="PANTHER" id="PTHR24093">
    <property type="entry name" value="CATION TRANSPORTING ATPASE"/>
    <property type="match status" value="1"/>
</dbReference>
<evidence type="ECO:0000256" key="17">
    <source>
        <dbReference type="RuleBase" id="RU361146"/>
    </source>
</evidence>
<evidence type="ECO:0000256" key="18">
    <source>
        <dbReference type="SAM" id="MobiDB-lite"/>
    </source>
</evidence>
<evidence type="ECO:0000256" key="10">
    <source>
        <dbReference type="ARBA" id="ARBA00022842"/>
    </source>
</evidence>
<dbReference type="InterPro" id="IPR023214">
    <property type="entry name" value="HAD_sf"/>
</dbReference>
<evidence type="ECO:0000259" key="19">
    <source>
        <dbReference type="Pfam" id="PF00122"/>
    </source>
</evidence>
<comment type="caution">
    <text evidence="17">Lacks conserved residue(s) required for the propagation of feature annotation.</text>
</comment>
<dbReference type="FunFam" id="3.40.50.1000:FF:000018">
    <property type="entry name" value="Calcium-transporting ATPase"/>
    <property type="match status" value="1"/>
</dbReference>
<evidence type="ECO:0000256" key="14">
    <source>
        <dbReference type="ARBA" id="ARBA00023136"/>
    </source>
</evidence>
<feature type="domain" description="P-type ATPase A" evidence="19">
    <location>
        <begin position="77"/>
        <end position="188"/>
    </location>
</feature>
<gene>
    <name evidence="21" type="ORF">M407DRAFT_110757</name>
</gene>
<evidence type="ECO:0000256" key="4">
    <source>
        <dbReference type="ARBA" id="ARBA00022568"/>
    </source>
</evidence>
<keyword evidence="9 17" id="KW-0067">ATP-binding</keyword>
<keyword evidence="10" id="KW-0460">Magnesium</keyword>
<feature type="transmembrane region" description="Helical" evidence="17">
    <location>
        <begin position="830"/>
        <end position="849"/>
    </location>
</feature>
<dbReference type="HOGENOM" id="CLU_002360_9_2_1"/>
<dbReference type="SUPFAM" id="SSF81665">
    <property type="entry name" value="Calcium ATPase, transmembrane domain M"/>
    <property type="match status" value="1"/>
</dbReference>
<dbReference type="Pfam" id="PF13246">
    <property type="entry name" value="Cation_ATPase"/>
    <property type="match status" value="1"/>
</dbReference>
<evidence type="ECO:0000256" key="6">
    <source>
        <dbReference type="ARBA" id="ARBA00022723"/>
    </source>
</evidence>
<dbReference type="GO" id="GO:0016887">
    <property type="term" value="F:ATP hydrolysis activity"/>
    <property type="evidence" value="ECO:0007669"/>
    <property type="project" value="InterPro"/>
</dbReference>
<dbReference type="GO" id="GO:0046872">
    <property type="term" value="F:metal ion binding"/>
    <property type="evidence" value="ECO:0007669"/>
    <property type="project" value="UniProtKB-KW"/>
</dbReference>
<dbReference type="SUPFAM" id="SSF81653">
    <property type="entry name" value="Calcium ATPase, transduction domain A"/>
    <property type="match status" value="1"/>
</dbReference>
<evidence type="ECO:0000256" key="11">
    <source>
        <dbReference type="ARBA" id="ARBA00022967"/>
    </source>
</evidence>
<dbReference type="OrthoDB" id="3352408at2759"/>
<keyword evidence="22" id="KW-1185">Reference proteome</keyword>
<feature type="region of interest" description="Disordered" evidence="18">
    <location>
        <begin position="1020"/>
        <end position="1076"/>
    </location>
</feature>
<keyword evidence="5 17" id="KW-0812">Transmembrane</keyword>
<evidence type="ECO:0000259" key="20">
    <source>
        <dbReference type="Pfam" id="PF00689"/>
    </source>
</evidence>
<dbReference type="Gene3D" id="3.40.1110.10">
    <property type="entry name" value="Calcium-transporting ATPase, cytoplasmic domain N"/>
    <property type="match status" value="1"/>
</dbReference>
<evidence type="ECO:0000256" key="2">
    <source>
        <dbReference type="ARBA" id="ARBA00022448"/>
    </source>
</evidence>
<dbReference type="InterPro" id="IPR023298">
    <property type="entry name" value="ATPase_P-typ_TM_dom_sf"/>
</dbReference>
<evidence type="ECO:0000256" key="8">
    <source>
        <dbReference type="ARBA" id="ARBA00022837"/>
    </source>
</evidence>
<dbReference type="InterPro" id="IPR001757">
    <property type="entry name" value="P_typ_ATPase"/>
</dbReference>
<dbReference type="Gene3D" id="1.20.1110.10">
    <property type="entry name" value="Calcium-transporting ATPase, transmembrane domain"/>
    <property type="match status" value="1"/>
</dbReference>
<feature type="transmembrane region" description="Helical" evidence="17">
    <location>
        <begin position="906"/>
        <end position="925"/>
    </location>
</feature>
<dbReference type="InterPro" id="IPR044492">
    <property type="entry name" value="P_typ_ATPase_HD_dom"/>
</dbReference>
<dbReference type="SFLD" id="SFLDF00027">
    <property type="entry name" value="p-type_atpase"/>
    <property type="match status" value="1"/>
</dbReference>
<keyword evidence="4 17" id="KW-0109">Calcium transport</keyword>
<evidence type="ECO:0000256" key="9">
    <source>
        <dbReference type="ARBA" id="ARBA00022840"/>
    </source>
</evidence>
<dbReference type="GO" id="GO:0005886">
    <property type="term" value="C:plasma membrane"/>
    <property type="evidence" value="ECO:0007669"/>
    <property type="project" value="TreeGrafter"/>
</dbReference>
<keyword evidence="3" id="KW-0926">Vacuole</keyword>
<dbReference type="InterPro" id="IPR018303">
    <property type="entry name" value="ATPase_P-typ_P_site"/>
</dbReference>
<dbReference type="PROSITE" id="PS00154">
    <property type="entry name" value="ATPASE_E1_E2"/>
    <property type="match status" value="1"/>
</dbReference>
<feature type="transmembrane region" description="Helical" evidence="17">
    <location>
        <begin position="40"/>
        <end position="59"/>
    </location>
</feature>
<dbReference type="Pfam" id="PF00689">
    <property type="entry name" value="Cation_ATPase_C"/>
    <property type="match status" value="1"/>
</dbReference>
<dbReference type="Proteomes" id="UP000054248">
    <property type="component" value="Unassembled WGS sequence"/>
</dbReference>
<dbReference type="Pfam" id="PF00122">
    <property type="entry name" value="E1-E2_ATPase"/>
    <property type="match status" value="1"/>
</dbReference>
<evidence type="ECO:0000256" key="7">
    <source>
        <dbReference type="ARBA" id="ARBA00022741"/>
    </source>
</evidence>
<proteinExistence type="inferred from homology"/>
<dbReference type="Gene3D" id="2.70.150.10">
    <property type="entry name" value="Calcium-transporting ATPase, cytoplasmic transduction domain A"/>
    <property type="match status" value="1"/>
</dbReference>
<dbReference type="PRINTS" id="PR00119">
    <property type="entry name" value="CATATPASE"/>
</dbReference>
<comment type="subcellular location">
    <subcellularLocation>
        <location evidence="17">Membrane</location>
        <topology evidence="17">Multi-pass membrane protein</topology>
    </subcellularLocation>
    <subcellularLocation>
        <location evidence="1">Vacuole membrane</location>
        <topology evidence="1">Multi-pass membrane protein</topology>
    </subcellularLocation>
</comment>
<dbReference type="GO" id="GO:0005774">
    <property type="term" value="C:vacuolar membrane"/>
    <property type="evidence" value="ECO:0007669"/>
    <property type="project" value="UniProtKB-SubCell"/>
</dbReference>
<dbReference type="PANTHER" id="PTHR24093:SF369">
    <property type="entry name" value="CALCIUM-TRANSPORTING ATPASE"/>
    <property type="match status" value="1"/>
</dbReference>
<dbReference type="FunFam" id="2.70.150.10:FF:000028">
    <property type="entry name" value="Calcium-transporting ATPase"/>
    <property type="match status" value="1"/>
</dbReference>
<feature type="transmembrane region" description="Helical" evidence="17">
    <location>
        <begin position="870"/>
        <end position="894"/>
    </location>
</feature>
<keyword evidence="14 17" id="KW-0472">Membrane</keyword>
<name>A0A0C3QE99_9AGAM</name>
<dbReference type="EC" id="7.2.2.10" evidence="17"/>
<dbReference type="NCBIfam" id="TIGR01494">
    <property type="entry name" value="ATPase_P-type"/>
    <property type="match status" value="1"/>
</dbReference>
<dbReference type="EMBL" id="KN823088">
    <property type="protein sequence ID" value="KIO23294.1"/>
    <property type="molecule type" value="Genomic_DNA"/>
</dbReference>
<keyword evidence="12 17" id="KW-1133">Transmembrane helix</keyword>
<evidence type="ECO:0000256" key="1">
    <source>
        <dbReference type="ARBA" id="ARBA00004128"/>
    </source>
</evidence>
<evidence type="ECO:0000313" key="22">
    <source>
        <dbReference type="Proteomes" id="UP000054248"/>
    </source>
</evidence>
<protein>
    <recommendedName>
        <fullName evidence="17">Calcium-transporting ATPase</fullName>
        <ecNumber evidence="17">7.2.2.10</ecNumber>
    </recommendedName>
</protein>
<dbReference type="InterPro" id="IPR008250">
    <property type="entry name" value="ATPase_P-typ_transduc_dom_A_sf"/>
</dbReference>
<reference evidence="22" key="2">
    <citation type="submission" date="2015-01" db="EMBL/GenBank/DDBJ databases">
        <title>Evolutionary Origins and Diversification of the Mycorrhizal Mutualists.</title>
        <authorList>
            <consortium name="DOE Joint Genome Institute"/>
            <consortium name="Mycorrhizal Genomics Consortium"/>
            <person name="Kohler A."/>
            <person name="Kuo A."/>
            <person name="Nagy L.G."/>
            <person name="Floudas D."/>
            <person name="Copeland A."/>
            <person name="Barry K.W."/>
            <person name="Cichocki N."/>
            <person name="Veneault-Fourrey C."/>
            <person name="LaButti K."/>
            <person name="Lindquist E.A."/>
            <person name="Lipzen A."/>
            <person name="Lundell T."/>
            <person name="Morin E."/>
            <person name="Murat C."/>
            <person name="Riley R."/>
            <person name="Ohm R."/>
            <person name="Sun H."/>
            <person name="Tunlid A."/>
            <person name="Henrissat B."/>
            <person name="Grigoriev I.V."/>
            <person name="Hibbett D.S."/>
            <person name="Martin F."/>
        </authorList>
    </citation>
    <scope>NUCLEOTIDE SEQUENCE [LARGE SCALE GENOMIC DNA]</scope>
    <source>
        <strain evidence="22">MUT 4182</strain>
    </source>
</reference>
<evidence type="ECO:0000256" key="12">
    <source>
        <dbReference type="ARBA" id="ARBA00022989"/>
    </source>
</evidence>
<dbReference type="SUPFAM" id="SSF56784">
    <property type="entry name" value="HAD-like"/>
    <property type="match status" value="1"/>
</dbReference>
<comment type="function">
    <text evidence="17">Catalyzes the hydrolysis of ATP coupled with the transport of calcium.</text>
</comment>
<evidence type="ECO:0000256" key="16">
    <source>
        <dbReference type="ARBA" id="ARBA00048694"/>
    </source>
</evidence>
<keyword evidence="13 17" id="KW-0406">Ion transport</keyword>
<dbReference type="InterPro" id="IPR023299">
    <property type="entry name" value="ATPase_P-typ_cyto_dom_N"/>
</dbReference>
<dbReference type="InterPro" id="IPR059000">
    <property type="entry name" value="ATPase_P-type_domA"/>
</dbReference>
<feature type="domain" description="Cation-transporting P-type ATPase C-terminal" evidence="20">
    <location>
        <begin position="741"/>
        <end position="924"/>
    </location>
</feature>
<feature type="transmembrane region" description="Helical" evidence="17">
    <location>
        <begin position="252"/>
        <end position="279"/>
    </location>
</feature>
<evidence type="ECO:0000256" key="3">
    <source>
        <dbReference type="ARBA" id="ARBA00022554"/>
    </source>
</evidence>
<dbReference type="SFLD" id="SFLDG00002">
    <property type="entry name" value="C1.7:_P-type_atpase_like"/>
    <property type="match status" value="1"/>
</dbReference>
<evidence type="ECO:0000313" key="21">
    <source>
        <dbReference type="EMBL" id="KIO23294.1"/>
    </source>
</evidence>
<keyword evidence="6" id="KW-0479">Metal-binding</keyword>
<feature type="transmembrane region" description="Helical" evidence="17">
    <location>
        <begin position="789"/>
        <end position="810"/>
    </location>
</feature>
<evidence type="ECO:0000256" key="15">
    <source>
        <dbReference type="ARBA" id="ARBA00038148"/>
    </source>
</evidence>
<dbReference type="GO" id="GO:0006874">
    <property type="term" value="P:intracellular calcium ion homeostasis"/>
    <property type="evidence" value="ECO:0007669"/>
    <property type="project" value="TreeGrafter"/>
</dbReference>
<dbReference type="Gene3D" id="3.40.50.1000">
    <property type="entry name" value="HAD superfamily/HAD-like"/>
    <property type="match status" value="1"/>
</dbReference>
<dbReference type="InterPro" id="IPR036412">
    <property type="entry name" value="HAD-like_sf"/>
</dbReference>
<keyword evidence="2 17" id="KW-0813">Transport</keyword>
<dbReference type="PRINTS" id="PR00120">
    <property type="entry name" value="HATPASE"/>
</dbReference>
<dbReference type="SFLD" id="SFLDS00003">
    <property type="entry name" value="Haloacid_Dehalogenase"/>
    <property type="match status" value="1"/>
</dbReference>
<comment type="similarity">
    <text evidence="15 17">Belongs to the cation transport ATPase (P-type) (TC 3.A.3) family.</text>
</comment>
<keyword evidence="7 17" id="KW-0547">Nucleotide-binding</keyword>
<dbReference type="InterPro" id="IPR006408">
    <property type="entry name" value="P-type_ATPase_IIB"/>
</dbReference>
<comment type="catalytic activity">
    <reaction evidence="16 17">
        <text>Ca(2+)(in) + ATP + H2O = Ca(2+)(out) + ADP + phosphate + H(+)</text>
        <dbReference type="Rhea" id="RHEA:18105"/>
        <dbReference type="ChEBI" id="CHEBI:15377"/>
        <dbReference type="ChEBI" id="CHEBI:15378"/>
        <dbReference type="ChEBI" id="CHEBI:29108"/>
        <dbReference type="ChEBI" id="CHEBI:30616"/>
        <dbReference type="ChEBI" id="CHEBI:43474"/>
        <dbReference type="ChEBI" id="CHEBI:456216"/>
        <dbReference type="EC" id="7.2.2.10"/>
    </reaction>
</comment>
<feature type="transmembrane region" description="Helical" evidence="17">
    <location>
        <begin position="210"/>
        <end position="232"/>
    </location>
</feature>
<dbReference type="FunFam" id="1.20.1110.10:FF:000039">
    <property type="entry name" value="Calcium-transporting ATPase"/>
    <property type="match status" value="1"/>
</dbReference>
<sequence length="1076" mass="117505">MIAAAVSLALGLYSDFGTKHEPVVCPETGLKECSEPKVEWVEGVAILIAVMIVVLVGSVNDWQKERQFRTLNDQKEDRTVKVIRNGQETVINIKDIVVGDIALVEPGEILPVDGVFLNGHNVVCDESGATGESHTIKKISYEDAIADKKKGVQSKGDCFFISGSKVLEGVGQYVVVAIGPRSFNGRILMDLRGETENTPLQVKLNALAELIAKLGSLAGLILFAALMIRFFVHLKTDPSRSANTKAMEFVNILIIAVTIIVVAVPEGLPLAVTLALAFATKRMTKEMLLVRVLGSCEIMANASVVCTDKTGTLTTNVMSVVAGSIGVHGKFAHDKDNDRRNVGNVEGEPEGNKRHTEDFAMNFSEINASMNDVTRQVFNDAITINSTAFEDKNPKTEELEFVGSKTEVALLNFAKQLSWANYRERREKATVVQMIPFSSERKSMGVVVKNGDKFRVYFKGASEIVTNQCQSHIVVHAPGSASPSPSDIPVRSISPIERENLSRTIIFYANQTLRTIAIAYRDLEQWPPRGSSLNESQEVPFEDLFENLTLIAITAIEDPLREGVKQAVADCQRAGVSVRMCTGDNVLTARSIAYQCGIFTPGGVIMEGPTFRNLSDAERTEIVPRLQVLARSSPEDKKILVEKLKSLGEIVGVTGDGTNDGPALKTANVGFSMGIAGTEVAKEASDIILMDDNFASIVSAIVWGRTVNDAVRKFLQFQISVNITAVIITFVTAVASNSESSVLTAVQLLWINIIMDTFAALALATDPASREVLDRKPDRKTAPLFNTAMRLQILGQATYQTFIILLFHFAGDIIFGYDKSTHTDLQIQQWHSELNTLVFNAFVFCQIFNSINARRIDNRKNVFVGIHRNLYFIIITLIEVAAQITIVFVGGAAFSVHHLSGKSWGVSLALGFGSLPLGFLIRLIPEEPVERIFRKLKLMRDSEVLPIESPESQEDKEWNLSAIQTVKDNLAVFSQLRGGRARASSFVRRSRTAQLAEAGVTAPSLLTMIPTLMMTSVGGGWKQGGPLSDPAANDPSRSSAALFAGKLQLHPDTPQDDPFYRKFGTPATGTPRSLED</sequence>
<dbReference type="GO" id="GO:0005388">
    <property type="term" value="F:P-type calcium transporter activity"/>
    <property type="evidence" value="ECO:0007669"/>
    <property type="project" value="UniProtKB-EC"/>
</dbReference>
<organism evidence="21 22">
    <name type="scientific">Tulasnella calospora MUT 4182</name>
    <dbReference type="NCBI Taxonomy" id="1051891"/>
    <lineage>
        <taxon>Eukaryota</taxon>
        <taxon>Fungi</taxon>
        <taxon>Dikarya</taxon>
        <taxon>Basidiomycota</taxon>
        <taxon>Agaricomycotina</taxon>
        <taxon>Agaricomycetes</taxon>
        <taxon>Cantharellales</taxon>
        <taxon>Tulasnellaceae</taxon>
        <taxon>Tulasnella</taxon>
    </lineage>
</organism>
<dbReference type="GO" id="GO:0005524">
    <property type="term" value="F:ATP binding"/>
    <property type="evidence" value="ECO:0007669"/>
    <property type="project" value="UniProtKB-KW"/>
</dbReference>
<evidence type="ECO:0000256" key="13">
    <source>
        <dbReference type="ARBA" id="ARBA00023065"/>
    </source>
</evidence>
<dbReference type="STRING" id="1051891.A0A0C3QE99"/>
<dbReference type="CDD" id="cd02081">
    <property type="entry name" value="P-type_ATPase_Ca_PMCA-like"/>
    <property type="match status" value="1"/>
</dbReference>
<dbReference type="InterPro" id="IPR006068">
    <property type="entry name" value="ATPase_P-typ_cation-transptr_C"/>
</dbReference>
<feature type="transmembrane region" description="Helical" evidence="17">
    <location>
        <begin position="714"/>
        <end position="736"/>
    </location>
</feature>
<feature type="transmembrane region" description="Helical" evidence="17">
    <location>
        <begin position="748"/>
        <end position="768"/>
    </location>
</feature>
<feature type="compositionally biased region" description="Polar residues" evidence="18">
    <location>
        <begin position="1067"/>
        <end position="1076"/>
    </location>
</feature>
<evidence type="ECO:0000256" key="5">
    <source>
        <dbReference type="ARBA" id="ARBA00022692"/>
    </source>
</evidence>
<dbReference type="AlphaFoldDB" id="A0A0C3QE99"/>
<dbReference type="SUPFAM" id="SSF81660">
    <property type="entry name" value="Metal cation-transporting ATPase, ATP-binding domain N"/>
    <property type="match status" value="1"/>
</dbReference>
<dbReference type="NCBIfam" id="TIGR01517">
    <property type="entry name" value="ATPase-IIB_Ca"/>
    <property type="match status" value="1"/>
</dbReference>
<reference evidence="21 22" key="1">
    <citation type="submission" date="2014-04" db="EMBL/GenBank/DDBJ databases">
        <authorList>
            <consortium name="DOE Joint Genome Institute"/>
            <person name="Kuo A."/>
            <person name="Girlanda M."/>
            <person name="Perotto S."/>
            <person name="Kohler A."/>
            <person name="Nagy L.G."/>
            <person name="Floudas D."/>
            <person name="Copeland A."/>
            <person name="Barry K.W."/>
            <person name="Cichocki N."/>
            <person name="Veneault-Fourrey C."/>
            <person name="LaButti K."/>
            <person name="Lindquist E.A."/>
            <person name="Lipzen A."/>
            <person name="Lundell T."/>
            <person name="Morin E."/>
            <person name="Murat C."/>
            <person name="Sun H."/>
            <person name="Tunlid A."/>
            <person name="Henrissat B."/>
            <person name="Grigoriev I.V."/>
            <person name="Hibbett D.S."/>
            <person name="Martin F."/>
            <person name="Nordberg H.P."/>
            <person name="Cantor M.N."/>
            <person name="Hua S.X."/>
        </authorList>
    </citation>
    <scope>NUCLEOTIDE SEQUENCE [LARGE SCALE GENOMIC DNA]</scope>
    <source>
        <strain evidence="21 22">MUT 4182</strain>
    </source>
</reference>
<keyword evidence="11" id="KW-1278">Translocase</keyword>
<accession>A0A0C3QE99</accession>